<reference evidence="1 2" key="1">
    <citation type="journal article" date="2011" name="J. Bacteriol.">
        <title>Genome sequence of the nonpathogenic Listeria monocytogenes serovar 4a strain M7.</title>
        <authorList>
            <person name="Chen J."/>
            <person name="Xia Y."/>
            <person name="Cheng C."/>
            <person name="Fang C."/>
            <person name="Shan Y."/>
            <person name="Jin G."/>
            <person name="Fang W."/>
        </authorList>
    </citation>
    <scope>NUCLEOTIDE SEQUENCE [LARGE SCALE GENOMIC DNA]</scope>
    <source>
        <strain evidence="1 2">M7</strain>
    </source>
</reference>
<dbReference type="EMBL" id="CP002816">
    <property type="protein sequence ID" value="AEH93933.1"/>
    <property type="molecule type" value="Genomic_DNA"/>
</dbReference>
<organism evidence="1 2">
    <name type="scientific">Listeria monocytogenes serotype 4a (strain M7)</name>
    <dbReference type="NCBI Taxonomy" id="1030009"/>
    <lineage>
        <taxon>Bacteria</taxon>
        <taxon>Bacillati</taxon>
        <taxon>Bacillota</taxon>
        <taxon>Bacilli</taxon>
        <taxon>Bacillales</taxon>
        <taxon>Listeriaceae</taxon>
        <taxon>Listeria</taxon>
    </lineage>
</organism>
<gene>
    <name evidence="1" type="ordered locus">LMM7_2928</name>
</gene>
<dbReference type="Proteomes" id="UP000000486">
    <property type="component" value="Chromosome"/>
</dbReference>
<dbReference type="RefSeq" id="WP_012582265.1">
    <property type="nucleotide sequence ID" value="NC_017537.1"/>
</dbReference>
<dbReference type="PATRIC" id="fig|1030009.3.peg.2917"/>
<dbReference type="KEGG" id="lmq:LMM7_2928"/>
<evidence type="ECO:0000313" key="1">
    <source>
        <dbReference type="EMBL" id="AEH93933.1"/>
    </source>
</evidence>
<evidence type="ECO:0000313" key="2">
    <source>
        <dbReference type="Proteomes" id="UP000000486"/>
    </source>
</evidence>
<protein>
    <submittedName>
        <fullName evidence="1">Uncharacterized protein</fullName>
    </submittedName>
</protein>
<sequence>MERIKFYSSSDISSCYHFKRLKELIVSSEDMETNNLLDMLEVYNILKFMSKETYPVNLSDKQIKETKSILNRKLNQFFRELSKQDVLECFKYFFAQNNLDLGGNVVKYTDMDKYSDTLYKEDFLECFEKHKLDVRICENDMRCFFKEYEIPVEYFLKTNYFVKHYPTVIKDIFLAKARNIELVLDNYTPSETRYFIPHNITKDEMYNLCELYIKGETADLNYLYLVGQGIQGVKELQIDAKLKLKSRKRCAQIEKKIFSDENGNANNGIEQSIVIYSDKEKYDMAKEDFKNLIDIDYLKKEKSKENLLEYMMYFNGFFTGNWILNLCSFPNIESSTLMKKLLGIHTNKNYETSFYFNGKNILMLISFKIYQDKLQEIFDIRIEELIVYFFSEYSKEYFLVNWLPIDFTNKSEKIHIQTKNLVTIEEQLRKQWKLYIEENEIDKELFELEETPTLKSLKSRLDRKYIYINQNNKAILRVMYLLFSDQSHITYITKEINGDDFVELIVNNKIKKDDFHNYQRLDIEFLLDNYIISIDKKGDIFITEKQLLRIRIFSNIYKYGVIHYYHSDKKLDINKELAYQQQEIDEMIEEELLIYENTFFAKPEVDYLNYILNNSEFDNALGIRNKYSHGSIVDENEDDYFYLLIVLVVYIIKINEELILSER</sequence>
<name>A0A0E0V0P7_LISMM</name>
<dbReference type="AlphaFoldDB" id="A0A0E0V0P7"/>
<proteinExistence type="predicted"/>
<dbReference type="HOGENOM" id="CLU_027481_0_0_9"/>
<accession>A0A0E0V0P7</accession>